<comment type="function">
    <text evidence="2">Hydrolyzes RNA 2',3'-cyclic phosphodiester to an RNA 2'-phosphomonoester.</text>
</comment>
<organism evidence="3 4">
    <name type="scientific">Photobacterium marinum</name>
    <dbReference type="NCBI Taxonomy" id="1056511"/>
    <lineage>
        <taxon>Bacteria</taxon>
        <taxon>Pseudomonadati</taxon>
        <taxon>Pseudomonadota</taxon>
        <taxon>Gammaproteobacteria</taxon>
        <taxon>Vibrionales</taxon>
        <taxon>Vibrionaceae</taxon>
        <taxon>Photobacterium</taxon>
    </lineage>
</organism>
<dbReference type="GO" id="GO:0004113">
    <property type="term" value="F:2',3'-cyclic-nucleotide 3'-phosphodiesterase activity"/>
    <property type="evidence" value="ECO:0007669"/>
    <property type="project" value="InterPro"/>
</dbReference>
<evidence type="ECO:0000313" key="3">
    <source>
        <dbReference type="EMBL" id="ELR66427.1"/>
    </source>
</evidence>
<gene>
    <name evidence="3" type="ORF">C942_04863</name>
</gene>
<feature type="short sequence motif" description="HXTX 1" evidence="2">
    <location>
        <begin position="47"/>
        <end position="50"/>
    </location>
</feature>
<sequence>MNCKNERLFFALALDQPAENRQAFRHLCHFSSQLPEGGRRVPNRNLHLTLAFLGQVTLEQKSLLINLTKQISVNSFTLHCSLLRYWKRSKILWLGSEEAPPQLYLLADELKSAAQTVGLEQDERDYIPHITLKKQFPRRPDPMPQSPQLSFHFQHFGLYISEPCQTTHGSGVQYRCLQQWPLR</sequence>
<dbReference type="PANTHER" id="PTHR35561:SF1">
    <property type="entry name" value="RNA 2',3'-CYCLIC PHOSPHODIESTERASE"/>
    <property type="match status" value="1"/>
</dbReference>
<dbReference type="Pfam" id="PF13563">
    <property type="entry name" value="2_5_RNA_ligase2"/>
    <property type="match status" value="1"/>
</dbReference>
<feature type="active site" description="Proton acceptor" evidence="2">
    <location>
        <position position="129"/>
    </location>
</feature>
<dbReference type="OrthoDB" id="7061261at2"/>
<evidence type="ECO:0000256" key="2">
    <source>
        <dbReference type="HAMAP-Rule" id="MF_01940"/>
    </source>
</evidence>
<comment type="similarity">
    <text evidence="2">Belongs to the 2H phosphoesterase superfamily. ThpR family.</text>
</comment>
<dbReference type="HAMAP" id="MF_01940">
    <property type="entry name" value="RNA_CPDase"/>
    <property type="match status" value="1"/>
</dbReference>
<feature type="short sequence motif" description="HXTX 2" evidence="2">
    <location>
        <begin position="129"/>
        <end position="132"/>
    </location>
</feature>
<keyword evidence="3" id="KW-0436">Ligase</keyword>
<dbReference type="GO" id="GO:0016874">
    <property type="term" value="F:ligase activity"/>
    <property type="evidence" value="ECO:0007669"/>
    <property type="project" value="UniProtKB-KW"/>
</dbReference>
<dbReference type="PATRIC" id="fig|1056511.3.peg.1684"/>
<dbReference type="EMBL" id="AMZO01000007">
    <property type="protein sequence ID" value="ELR66427.1"/>
    <property type="molecule type" value="Genomic_DNA"/>
</dbReference>
<accession>L8JG68</accession>
<dbReference type="EC" id="3.1.4.58" evidence="2"/>
<evidence type="ECO:0000256" key="1">
    <source>
        <dbReference type="ARBA" id="ARBA00022801"/>
    </source>
</evidence>
<dbReference type="SUPFAM" id="SSF55144">
    <property type="entry name" value="LigT-like"/>
    <property type="match status" value="1"/>
</dbReference>
<dbReference type="Proteomes" id="UP000011134">
    <property type="component" value="Unassembled WGS sequence"/>
</dbReference>
<comment type="caution">
    <text evidence="3">The sequence shown here is derived from an EMBL/GenBank/DDBJ whole genome shotgun (WGS) entry which is preliminary data.</text>
</comment>
<reference evidence="3 4" key="1">
    <citation type="submission" date="2012-12" db="EMBL/GenBank/DDBJ databases">
        <title>Genome Assembly of Photobacterium sp. AK15.</title>
        <authorList>
            <person name="Khatri I."/>
            <person name="Vaidya B."/>
            <person name="Srinivas T.N.R."/>
            <person name="Subramanian S."/>
            <person name="Pinnaka A."/>
        </authorList>
    </citation>
    <scope>NUCLEOTIDE SEQUENCE [LARGE SCALE GENOMIC DNA]</scope>
    <source>
        <strain evidence="3 4">AK15</strain>
    </source>
</reference>
<keyword evidence="1 2" id="KW-0378">Hydrolase</keyword>
<comment type="catalytic activity">
    <reaction evidence="2">
        <text>a 3'-end 2',3'-cyclophospho-ribonucleotide-RNA + H2O = a 3'-end 2'-phospho-ribonucleotide-RNA + H(+)</text>
        <dbReference type="Rhea" id="RHEA:11828"/>
        <dbReference type="Rhea" id="RHEA-COMP:10464"/>
        <dbReference type="Rhea" id="RHEA-COMP:17353"/>
        <dbReference type="ChEBI" id="CHEBI:15377"/>
        <dbReference type="ChEBI" id="CHEBI:15378"/>
        <dbReference type="ChEBI" id="CHEBI:83064"/>
        <dbReference type="ChEBI" id="CHEBI:173113"/>
        <dbReference type="EC" id="3.1.4.58"/>
    </reaction>
</comment>
<dbReference type="InterPro" id="IPR009097">
    <property type="entry name" value="Cyclic_Pdiesterase"/>
</dbReference>
<proteinExistence type="inferred from homology"/>
<dbReference type="Gene3D" id="3.90.1140.10">
    <property type="entry name" value="Cyclic phosphodiesterase"/>
    <property type="match status" value="1"/>
</dbReference>
<dbReference type="RefSeq" id="WP_007464492.1">
    <property type="nucleotide sequence ID" value="NZ_AMZO01000007.1"/>
</dbReference>
<dbReference type="InterPro" id="IPR004175">
    <property type="entry name" value="RNA_CPDase"/>
</dbReference>
<dbReference type="NCBIfam" id="TIGR02258">
    <property type="entry name" value="2_5_ligase"/>
    <property type="match status" value="1"/>
</dbReference>
<keyword evidence="4" id="KW-1185">Reference proteome</keyword>
<evidence type="ECO:0000313" key="4">
    <source>
        <dbReference type="Proteomes" id="UP000011134"/>
    </source>
</evidence>
<name>L8JG68_9GAMM</name>
<dbReference type="PANTHER" id="PTHR35561">
    <property type="entry name" value="RNA 2',3'-CYCLIC PHOSPHODIESTERASE"/>
    <property type="match status" value="1"/>
</dbReference>
<dbReference type="AlphaFoldDB" id="L8JG68"/>
<protein>
    <recommendedName>
        <fullName evidence="2">RNA 2',3'-cyclic phosphodiesterase</fullName>
        <shortName evidence="2">RNA 2',3'-CPDase</shortName>
        <ecNumber evidence="2">3.1.4.58</ecNumber>
    </recommendedName>
</protein>
<feature type="active site" description="Proton donor" evidence="2">
    <location>
        <position position="47"/>
    </location>
</feature>
<dbReference type="GO" id="GO:0008664">
    <property type="term" value="F:RNA 2',3'-cyclic 3'-phosphodiesterase activity"/>
    <property type="evidence" value="ECO:0007669"/>
    <property type="project" value="UniProtKB-EC"/>
</dbReference>